<sequence length="506" mass="56845">MNRRFILSLGFSVMLPLASTAADRDSNRDSNSDSVRRPNILWLIGENLSHDLGCYGAKNVHTPNLDALAAEGVRYTRVFATNPACAPSRSAFFAGMYQTTTDTHPMRAHRDDDFKLPEGVRPVTHRLKDAGYYTANIKTVGQDTVGTGKLDLNYVNEGPIYHEGSGAWESVKNRQPFFAVVNAEENEYDIYDRKSAEKERVEWVGERIHVQHAKPDTVTPPPYYPDHPVVRQEWARYLNSVSGMDLRFGKVLAQLRADGLEDDTIIIFFGDNGQLEPRGIHWCYDNGLRVPMIIKWPKNFPAPAQIKPGTVDERILSLIDVTATTLALAGLPKPALMQGRVFLGDHAETPRTFAFAARDRIDETQQRIRSVHEERYHYIRTISSGPTFASLNRYKEKCFAIMPVMRDLHAQGKLTGPALELMQRSGPCEELYDTDADPHEVKNLAGSQEPAHREALIRLRAALDVWMVETGDRGAVPEAPEVVAPFAGEMHQWFGTPAWAQPKQSR</sequence>
<keyword evidence="3" id="KW-0732">Signal</keyword>
<proteinExistence type="inferred from homology"/>
<feature type="domain" description="Sulfatase N-terminal" evidence="4">
    <location>
        <begin position="38"/>
        <end position="330"/>
    </location>
</feature>
<feature type="signal peptide" evidence="3">
    <location>
        <begin position="1"/>
        <end position="21"/>
    </location>
</feature>
<dbReference type="AlphaFoldDB" id="A0A5R8KFQ8"/>
<protein>
    <submittedName>
        <fullName evidence="5">Sulfatase</fullName>
    </submittedName>
</protein>
<evidence type="ECO:0000256" key="1">
    <source>
        <dbReference type="ARBA" id="ARBA00008779"/>
    </source>
</evidence>
<dbReference type="CDD" id="cd16027">
    <property type="entry name" value="SGSH"/>
    <property type="match status" value="1"/>
</dbReference>
<dbReference type="InterPro" id="IPR017850">
    <property type="entry name" value="Alkaline_phosphatase_core_sf"/>
</dbReference>
<dbReference type="OrthoDB" id="9803751at2"/>
<evidence type="ECO:0000256" key="2">
    <source>
        <dbReference type="ARBA" id="ARBA00022801"/>
    </source>
</evidence>
<comment type="similarity">
    <text evidence="1">Belongs to the sulfatase family.</text>
</comment>
<dbReference type="Gene3D" id="3.40.720.10">
    <property type="entry name" value="Alkaline Phosphatase, subunit A"/>
    <property type="match status" value="1"/>
</dbReference>
<dbReference type="Proteomes" id="UP000306196">
    <property type="component" value="Unassembled WGS sequence"/>
</dbReference>
<evidence type="ECO:0000259" key="4">
    <source>
        <dbReference type="Pfam" id="PF00884"/>
    </source>
</evidence>
<accession>A0A5R8KFQ8</accession>
<dbReference type="EMBL" id="VAUV01000006">
    <property type="protein sequence ID" value="TLD71130.1"/>
    <property type="molecule type" value="Genomic_DNA"/>
</dbReference>
<dbReference type="SUPFAM" id="SSF53649">
    <property type="entry name" value="Alkaline phosphatase-like"/>
    <property type="match status" value="1"/>
</dbReference>
<dbReference type="Pfam" id="PF00884">
    <property type="entry name" value="Sulfatase"/>
    <property type="match status" value="1"/>
</dbReference>
<comment type="caution">
    <text evidence="5">The sequence shown here is derived from an EMBL/GenBank/DDBJ whole genome shotgun (WGS) entry which is preliminary data.</text>
</comment>
<feature type="chain" id="PRO_5024430082" evidence="3">
    <location>
        <begin position="22"/>
        <end position="506"/>
    </location>
</feature>
<dbReference type="GO" id="GO:0004065">
    <property type="term" value="F:arylsulfatase activity"/>
    <property type="evidence" value="ECO:0007669"/>
    <property type="project" value="TreeGrafter"/>
</dbReference>
<dbReference type="RefSeq" id="WP_138085958.1">
    <property type="nucleotide sequence ID" value="NZ_VAUV01000006.1"/>
</dbReference>
<dbReference type="PANTHER" id="PTHR42693:SF53">
    <property type="entry name" value="ENDO-4-O-SULFATASE"/>
    <property type="match status" value="1"/>
</dbReference>
<dbReference type="PANTHER" id="PTHR42693">
    <property type="entry name" value="ARYLSULFATASE FAMILY MEMBER"/>
    <property type="match status" value="1"/>
</dbReference>
<organism evidence="5 6">
    <name type="scientific">Phragmitibacter flavus</name>
    <dbReference type="NCBI Taxonomy" id="2576071"/>
    <lineage>
        <taxon>Bacteria</taxon>
        <taxon>Pseudomonadati</taxon>
        <taxon>Verrucomicrobiota</taxon>
        <taxon>Verrucomicrobiia</taxon>
        <taxon>Verrucomicrobiales</taxon>
        <taxon>Verrucomicrobiaceae</taxon>
        <taxon>Phragmitibacter</taxon>
    </lineage>
</organism>
<dbReference type="InterPro" id="IPR050738">
    <property type="entry name" value="Sulfatase"/>
</dbReference>
<reference evidence="5 6" key="1">
    <citation type="submission" date="2019-05" db="EMBL/GenBank/DDBJ databases">
        <title>Verrucobacter flavum gen. nov., sp. nov. a new member of the family Verrucomicrobiaceae.</title>
        <authorList>
            <person name="Szuroczki S."/>
            <person name="Abbaszade G."/>
            <person name="Szabo A."/>
            <person name="Felfoldi T."/>
            <person name="Schumann P."/>
            <person name="Boka K."/>
            <person name="Keki Z."/>
            <person name="Toumi M."/>
            <person name="Toth E."/>
        </authorList>
    </citation>
    <scope>NUCLEOTIDE SEQUENCE [LARGE SCALE GENOMIC DNA]</scope>
    <source>
        <strain evidence="5 6">MG-N-17</strain>
    </source>
</reference>
<keyword evidence="6" id="KW-1185">Reference proteome</keyword>
<keyword evidence="2" id="KW-0378">Hydrolase</keyword>
<evidence type="ECO:0000256" key="3">
    <source>
        <dbReference type="SAM" id="SignalP"/>
    </source>
</evidence>
<dbReference type="InterPro" id="IPR000917">
    <property type="entry name" value="Sulfatase_N"/>
</dbReference>
<gene>
    <name evidence="5" type="ORF">FEM03_09460</name>
</gene>
<evidence type="ECO:0000313" key="5">
    <source>
        <dbReference type="EMBL" id="TLD71130.1"/>
    </source>
</evidence>
<name>A0A5R8KFQ8_9BACT</name>
<evidence type="ECO:0000313" key="6">
    <source>
        <dbReference type="Proteomes" id="UP000306196"/>
    </source>
</evidence>